<protein>
    <submittedName>
        <fullName evidence="2">Uncharacterized protein</fullName>
    </submittedName>
</protein>
<evidence type="ECO:0000313" key="3">
    <source>
        <dbReference type="Proteomes" id="UP000636479"/>
    </source>
</evidence>
<dbReference type="AlphaFoldDB" id="A0A8H6VUI4"/>
<dbReference type="RefSeq" id="XP_037212951.1">
    <property type="nucleotide sequence ID" value="XM_037370570.1"/>
</dbReference>
<feature type="region of interest" description="Disordered" evidence="1">
    <location>
        <begin position="227"/>
        <end position="258"/>
    </location>
</feature>
<feature type="region of interest" description="Disordered" evidence="1">
    <location>
        <begin position="299"/>
        <end position="318"/>
    </location>
</feature>
<organism evidence="2 3">
    <name type="scientific">Mycena indigotica</name>
    <dbReference type="NCBI Taxonomy" id="2126181"/>
    <lineage>
        <taxon>Eukaryota</taxon>
        <taxon>Fungi</taxon>
        <taxon>Dikarya</taxon>
        <taxon>Basidiomycota</taxon>
        <taxon>Agaricomycotina</taxon>
        <taxon>Agaricomycetes</taxon>
        <taxon>Agaricomycetidae</taxon>
        <taxon>Agaricales</taxon>
        <taxon>Marasmiineae</taxon>
        <taxon>Mycenaceae</taxon>
        <taxon>Mycena</taxon>
    </lineage>
</organism>
<feature type="compositionally biased region" description="Polar residues" evidence="1">
    <location>
        <begin position="227"/>
        <end position="242"/>
    </location>
</feature>
<name>A0A8H6VUI4_9AGAR</name>
<accession>A0A8H6VUI4</accession>
<comment type="caution">
    <text evidence="2">The sequence shown here is derived from an EMBL/GenBank/DDBJ whole genome shotgun (WGS) entry which is preliminary data.</text>
</comment>
<dbReference type="Proteomes" id="UP000636479">
    <property type="component" value="Unassembled WGS sequence"/>
</dbReference>
<sequence length="774" mass="85476">MGPHCTIRTLCWLTGRGHRGLGKRCRCPECAVLCRRPAGEQGLSIPFPQELDHTLHRTYLRRNEFAGKGGQSALPATQPTALLGRGPQAITSCASVLPPLARHAPLQIQSDCPDNKREAAGGYRYPSLVVDEFSLQHTLFAVPSDDISSIFALSCTASAGSSQVDIGDGGGVDRKRAARCLTDVQVPVYHRQAKNNATHRNSNTVVDTSARQRPGLLPGRRITHHTTATSACPSSSILSRSPTPVWPLRPGEEDGQRKRLSLGGSVFTLSSSDDHRRYLPASDDAIRLCPPYSAERLRKLRGAPPRTSSGHGGDIPTRNDKQVAEAMSIPSGLCAILVNPAAMRTSRTPRETLPCARAGRRKVVAGNTGLKESRKETNKYWRRRLASRLPSRKFATRGFLVPILFRQRHGPHTGPPSRSPVIACDANKVYLKTPPSTPTTAASGLAQIYWFQASIDLAPMSRLTQQTTPGEQDDHSRSYPDLHPEIWDRIFEIDHERAQLSALLRVILFAGTNNHKEYDPFVDVASPVLRTLFENFGRFVSLDLVNIRYIDKLNILDLSHLQRFSQSSESHVPVVHGKSFLAAIKKAPLRNLSLASGDPLGHAARELRDHINWADIRFLACDTLDLLVYYLAHPAAAKVESASLFKFIHRSRLIPPVTHAAITHRGLKHLIIDNQLPSWSTYLAVLAVPSLQHLIITAGSENQFCLYQYHSELAVVGGRLMQNYSGVTTLALQYVVNIDGPSLMCLLDNLRPLRQLDVKQPLYEQKPFCARPDT</sequence>
<proteinExistence type="predicted"/>
<evidence type="ECO:0000313" key="2">
    <source>
        <dbReference type="EMBL" id="KAF7288729.1"/>
    </source>
</evidence>
<dbReference type="EMBL" id="JACAZF010000019">
    <property type="protein sequence ID" value="KAF7288729.1"/>
    <property type="molecule type" value="Genomic_DNA"/>
</dbReference>
<reference evidence="2" key="1">
    <citation type="submission" date="2020-05" db="EMBL/GenBank/DDBJ databases">
        <title>Mycena genomes resolve the evolution of fungal bioluminescence.</title>
        <authorList>
            <person name="Tsai I.J."/>
        </authorList>
    </citation>
    <scope>NUCLEOTIDE SEQUENCE</scope>
    <source>
        <strain evidence="2">171206Taipei</strain>
    </source>
</reference>
<gene>
    <name evidence="2" type="ORF">MIND_01417900</name>
</gene>
<evidence type="ECO:0000256" key="1">
    <source>
        <dbReference type="SAM" id="MobiDB-lite"/>
    </source>
</evidence>
<keyword evidence="3" id="KW-1185">Reference proteome</keyword>
<dbReference type="GeneID" id="59353086"/>